<feature type="compositionally biased region" description="Basic and acidic residues" evidence="4">
    <location>
        <begin position="71"/>
        <end position="83"/>
    </location>
</feature>
<gene>
    <name evidence="6" type="ORF">GSMUA_167920.1</name>
</gene>
<evidence type="ECO:0000313" key="8">
    <source>
        <dbReference type="Proteomes" id="UP000012960"/>
    </source>
</evidence>
<reference evidence="7" key="2">
    <citation type="submission" date="2021-05" db="UniProtKB">
        <authorList>
            <consortium name="EnsemblPlants"/>
        </authorList>
    </citation>
    <scope>IDENTIFICATION</scope>
    <source>
        <strain evidence="7">subsp. malaccensis</strain>
    </source>
</reference>
<dbReference type="Gramene" id="Ma06_t21950.1">
    <property type="protein sequence ID" value="Ma06_p21950.1"/>
    <property type="gene ID" value="Ma06_g21950"/>
</dbReference>
<dbReference type="CDD" id="cd00371">
    <property type="entry name" value="HMA"/>
    <property type="match status" value="2"/>
</dbReference>
<dbReference type="InParanoid" id="A0A804JIZ5"/>
<dbReference type="EnsemblPlants" id="Ma06_t21950.1">
    <property type="protein sequence ID" value="Ma06_p21950.1"/>
    <property type="gene ID" value="Ma06_g21950"/>
</dbReference>
<dbReference type="Gene3D" id="3.30.70.100">
    <property type="match status" value="2"/>
</dbReference>
<reference evidence="6" key="1">
    <citation type="submission" date="2021-03" db="EMBL/GenBank/DDBJ databases">
        <authorList>
            <consortium name="Genoscope - CEA"/>
            <person name="William W."/>
        </authorList>
    </citation>
    <scope>NUCLEOTIDE SEQUENCE</scope>
    <source>
        <strain evidence="6">Doubled-haploid Pahang</strain>
    </source>
</reference>
<dbReference type="Proteomes" id="UP000012960">
    <property type="component" value="Unplaced"/>
</dbReference>
<feature type="domain" description="HMA" evidence="5">
    <location>
        <begin position="100"/>
        <end position="165"/>
    </location>
</feature>
<keyword evidence="2" id="KW-0636">Prenylation</keyword>
<protein>
    <submittedName>
        <fullName evidence="6">(wild Malaysian banana) hypothetical protein</fullName>
    </submittedName>
</protein>
<feature type="region of interest" description="Disordered" evidence="4">
    <location>
        <begin position="60"/>
        <end position="83"/>
    </location>
</feature>
<evidence type="ECO:0000256" key="1">
    <source>
        <dbReference type="ARBA" id="ARBA00022723"/>
    </source>
</evidence>
<dbReference type="PANTHER" id="PTHR46195:SF2">
    <property type="entry name" value="HEAVY METAL-ASSOCIATED ISOPRENYLATED PLANT PROTEIN 7"/>
    <property type="match status" value="1"/>
</dbReference>
<evidence type="ECO:0000256" key="2">
    <source>
        <dbReference type="ARBA" id="ARBA00023289"/>
    </source>
</evidence>
<evidence type="ECO:0000256" key="4">
    <source>
        <dbReference type="SAM" id="MobiDB-lite"/>
    </source>
</evidence>
<sequence>MRVFMHCEGCARKVKRSLKGFEGDEGSTFSFLLPTVAKGKKATEDPTEVVERVQKKTGRKVELLTPLPPPKQEKKEEEKPKAEEEKEEVSRICLLNPPQVIAVVIKVHMHCEACAQQIKKRILKMKVGVLSVEADLKASQVTVKGAFVAEKLVEYVYKKTGKHAVVCNQGREESRRNQCRGLRVCKSW</sequence>
<proteinExistence type="inferred from homology"/>
<dbReference type="InterPro" id="IPR036163">
    <property type="entry name" value="HMA_dom_sf"/>
</dbReference>
<dbReference type="AlphaFoldDB" id="A0A804JIZ5"/>
<dbReference type="SUPFAM" id="SSF55008">
    <property type="entry name" value="HMA, heavy metal-associated domain"/>
    <property type="match status" value="2"/>
</dbReference>
<dbReference type="PROSITE" id="PS50846">
    <property type="entry name" value="HMA_2"/>
    <property type="match status" value="1"/>
</dbReference>
<dbReference type="Pfam" id="PF00403">
    <property type="entry name" value="HMA"/>
    <property type="match status" value="2"/>
</dbReference>
<dbReference type="InterPro" id="IPR006121">
    <property type="entry name" value="HMA_dom"/>
</dbReference>
<dbReference type="InterPro" id="IPR044577">
    <property type="entry name" value="HIPP4/7/8/17/18/19"/>
</dbReference>
<keyword evidence="2" id="KW-0449">Lipoprotein</keyword>
<dbReference type="GO" id="GO:0046872">
    <property type="term" value="F:metal ion binding"/>
    <property type="evidence" value="ECO:0007669"/>
    <property type="project" value="UniProtKB-KW"/>
</dbReference>
<comment type="similarity">
    <text evidence="3">Belongs to the HIPP family.</text>
</comment>
<evidence type="ECO:0000259" key="5">
    <source>
        <dbReference type="PROSITE" id="PS50846"/>
    </source>
</evidence>
<dbReference type="PANTHER" id="PTHR46195">
    <property type="entry name" value="HEAVY METAL-ASSOCIATED ISOPRENYLATED PLANT PROTEIN 7"/>
    <property type="match status" value="1"/>
</dbReference>
<accession>A0A804JIZ5</accession>
<evidence type="ECO:0000256" key="3">
    <source>
        <dbReference type="ARBA" id="ARBA00024045"/>
    </source>
</evidence>
<name>A0A804JIZ5_MUSAM</name>
<keyword evidence="1" id="KW-0479">Metal-binding</keyword>
<dbReference type="EMBL" id="HG996471">
    <property type="protein sequence ID" value="CAG1846997.1"/>
    <property type="molecule type" value="Genomic_DNA"/>
</dbReference>
<keyword evidence="8" id="KW-1185">Reference proteome</keyword>
<evidence type="ECO:0000313" key="6">
    <source>
        <dbReference type="EMBL" id="CAG1846997.1"/>
    </source>
</evidence>
<organism evidence="7 8">
    <name type="scientific">Musa acuminata subsp. malaccensis</name>
    <name type="common">Wild banana</name>
    <name type="synonym">Musa malaccensis</name>
    <dbReference type="NCBI Taxonomy" id="214687"/>
    <lineage>
        <taxon>Eukaryota</taxon>
        <taxon>Viridiplantae</taxon>
        <taxon>Streptophyta</taxon>
        <taxon>Embryophyta</taxon>
        <taxon>Tracheophyta</taxon>
        <taxon>Spermatophyta</taxon>
        <taxon>Magnoliopsida</taxon>
        <taxon>Liliopsida</taxon>
        <taxon>Zingiberales</taxon>
        <taxon>Musaceae</taxon>
        <taxon>Musa</taxon>
    </lineage>
</organism>
<dbReference type="OMA" id="VEPDMSK"/>
<evidence type="ECO:0000313" key="7">
    <source>
        <dbReference type="EnsemblPlants" id="Ma06_p21950.1"/>
    </source>
</evidence>